<proteinExistence type="predicted"/>
<dbReference type="SUPFAM" id="SSF52058">
    <property type="entry name" value="L domain-like"/>
    <property type="match status" value="1"/>
</dbReference>
<dbReference type="Proteomes" id="UP000694559">
    <property type="component" value="Unplaced"/>
</dbReference>
<reference evidence="1" key="1">
    <citation type="submission" date="2025-08" db="UniProtKB">
        <authorList>
            <consortium name="Ensembl"/>
        </authorList>
    </citation>
    <scope>IDENTIFICATION</scope>
</reference>
<sequence length="95" mass="11051">ARLQSFCNYEKRILLSLELHDNSPPPFFFFFSVCTGTDMKLQQPSSPENHSDTLRWLYEHCQVVQGNLEITYLPADADTSFLKKCYMLPLNCPCR</sequence>
<dbReference type="OrthoDB" id="6219513at2759"/>
<gene>
    <name evidence="1" type="primary">ERBB2</name>
</gene>
<dbReference type="GeneTree" id="ENSGT00940000158232"/>
<evidence type="ECO:0000313" key="1">
    <source>
        <dbReference type="Ensembl" id="ENSNNAP00000021911.1"/>
    </source>
</evidence>
<dbReference type="AlphaFoldDB" id="A0A8C6XYX1"/>
<accession>A0A8C6XYX1</accession>
<evidence type="ECO:0000313" key="2">
    <source>
        <dbReference type="Proteomes" id="UP000694559"/>
    </source>
</evidence>
<dbReference type="InterPro" id="IPR036941">
    <property type="entry name" value="Rcpt_L-dom_sf"/>
</dbReference>
<dbReference type="Ensembl" id="ENSNNAT00000022967.1">
    <property type="protein sequence ID" value="ENSNNAP00000021911.1"/>
    <property type="gene ID" value="ENSNNAG00000014234.1"/>
</dbReference>
<dbReference type="Gene3D" id="3.80.20.20">
    <property type="entry name" value="Receptor L-domain"/>
    <property type="match status" value="1"/>
</dbReference>
<organism evidence="1 2">
    <name type="scientific">Naja naja</name>
    <name type="common">Indian cobra</name>
    <dbReference type="NCBI Taxonomy" id="35670"/>
    <lineage>
        <taxon>Eukaryota</taxon>
        <taxon>Metazoa</taxon>
        <taxon>Chordata</taxon>
        <taxon>Craniata</taxon>
        <taxon>Vertebrata</taxon>
        <taxon>Euteleostomi</taxon>
        <taxon>Lepidosauria</taxon>
        <taxon>Squamata</taxon>
        <taxon>Bifurcata</taxon>
        <taxon>Unidentata</taxon>
        <taxon>Episquamata</taxon>
        <taxon>Toxicofera</taxon>
        <taxon>Serpentes</taxon>
        <taxon>Colubroidea</taxon>
        <taxon>Elapidae</taxon>
        <taxon>Elapinae</taxon>
        <taxon>Naja</taxon>
    </lineage>
</organism>
<protein>
    <submittedName>
        <fullName evidence="1">Erb-b2 receptor tyrosine kinase 2</fullName>
    </submittedName>
</protein>
<reference evidence="1" key="2">
    <citation type="submission" date="2025-09" db="UniProtKB">
        <authorList>
            <consortium name="Ensembl"/>
        </authorList>
    </citation>
    <scope>IDENTIFICATION</scope>
</reference>
<keyword evidence="2" id="KW-1185">Reference proteome</keyword>
<name>A0A8C6XYX1_NAJNA</name>